<evidence type="ECO:0008006" key="3">
    <source>
        <dbReference type="Google" id="ProtNLM"/>
    </source>
</evidence>
<dbReference type="AlphaFoldDB" id="B7KJR3"/>
<evidence type="ECO:0000313" key="2">
    <source>
        <dbReference type="Proteomes" id="UP000002384"/>
    </source>
</evidence>
<dbReference type="EMBL" id="CP001291">
    <property type="protein sequence ID" value="ACK69512.1"/>
    <property type="molecule type" value="Genomic_DNA"/>
</dbReference>
<accession>B7KJR3</accession>
<reference evidence="2" key="1">
    <citation type="journal article" date="2011" name="MBio">
        <title>Novel metabolic attributes of the genus Cyanothece, comprising a group of unicellular nitrogen-fixing Cyanobacteria.</title>
        <authorList>
            <person name="Bandyopadhyay A."/>
            <person name="Elvitigala T."/>
            <person name="Welsh E."/>
            <person name="Stockel J."/>
            <person name="Liberton M."/>
            <person name="Min H."/>
            <person name="Sherman L.A."/>
            <person name="Pakrasi H.B."/>
        </authorList>
    </citation>
    <scope>NUCLEOTIDE SEQUENCE [LARGE SCALE GENOMIC DNA]</scope>
    <source>
        <strain evidence="2">PCC 7424</strain>
    </source>
</reference>
<evidence type="ECO:0000313" key="1">
    <source>
        <dbReference type="EMBL" id="ACK69512.1"/>
    </source>
</evidence>
<dbReference type="STRING" id="65393.PCC7424_1058"/>
<dbReference type="Proteomes" id="UP000002384">
    <property type="component" value="Chromosome"/>
</dbReference>
<dbReference type="eggNOG" id="ENOG5034C93">
    <property type="taxonomic scope" value="Bacteria"/>
</dbReference>
<dbReference type="KEGG" id="cyc:PCC7424_1058"/>
<proteinExistence type="predicted"/>
<sequence>MQHKLRSFLTEELGLPIAEVTWAERQVQQMPNQLPMILWQYGLISLRQLDKILDWLETA</sequence>
<dbReference type="HOGENOM" id="CLU_184319_1_0_3"/>
<gene>
    <name evidence="1" type="ordered locus">PCC7424_1058</name>
</gene>
<organism evidence="1 2">
    <name type="scientific">Gloeothece citriformis (strain PCC 7424)</name>
    <name type="common">Cyanothece sp. (strain PCC 7424)</name>
    <dbReference type="NCBI Taxonomy" id="65393"/>
    <lineage>
        <taxon>Bacteria</taxon>
        <taxon>Bacillati</taxon>
        <taxon>Cyanobacteriota</taxon>
        <taxon>Cyanophyceae</taxon>
        <taxon>Oscillatoriophycideae</taxon>
        <taxon>Chroococcales</taxon>
        <taxon>Aphanothecaceae</taxon>
        <taxon>Gloeothece</taxon>
        <taxon>Gloeothece citriformis</taxon>
    </lineage>
</organism>
<dbReference type="OrthoDB" id="433602at2"/>
<name>B7KJR3_GLOC7</name>
<keyword evidence="2" id="KW-1185">Reference proteome</keyword>
<protein>
    <recommendedName>
        <fullName evidence="3">DUF2949 domain-containing protein</fullName>
    </recommendedName>
</protein>
<dbReference type="RefSeq" id="WP_012598458.1">
    <property type="nucleotide sequence ID" value="NC_011729.1"/>
</dbReference>
<dbReference type="InterPro" id="IPR021336">
    <property type="entry name" value="DUF2949"/>
</dbReference>
<dbReference type="Pfam" id="PF11165">
    <property type="entry name" value="DUF2949"/>
    <property type="match status" value="1"/>
</dbReference>